<evidence type="ECO:0000313" key="1">
    <source>
        <dbReference type="EMBL" id="SEC42750.1"/>
    </source>
</evidence>
<dbReference type="Gene3D" id="3.40.50.720">
    <property type="entry name" value="NAD(P)-binding Rossmann-like Domain"/>
    <property type="match status" value="1"/>
</dbReference>
<name>A0A1H4SFC9_RHOJO</name>
<dbReference type="SUPFAM" id="SSF51735">
    <property type="entry name" value="NAD(P)-binding Rossmann-fold domains"/>
    <property type="match status" value="1"/>
</dbReference>
<evidence type="ECO:0008006" key="3">
    <source>
        <dbReference type="Google" id="ProtNLM"/>
    </source>
</evidence>
<evidence type="ECO:0000313" key="2">
    <source>
        <dbReference type="Proteomes" id="UP000183407"/>
    </source>
</evidence>
<dbReference type="InterPro" id="IPR036291">
    <property type="entry name" value="NAD(P)-bd_dom_sf"/>
</dbReference>
<dbReference type="AlphaFoldDB" id="A0A1H4SFC9"/>
<organism evidence="1 2">
    <name type="scientific">Rhodococcus jostii</name>
    <dbReference type="NCBI Taxonomy" id="132919"/>
    <lineage>
        <taxon>Bacteria</taxon>
        <taxon>Bacillati</taxon>
        <taxon>Actinomycetota</taxon>
        <taxon>Actinomycetes</taxon>
        <taxon>Mycobacteriales</taxon>
        <taxon>Nocardiaceae</taxon>
        <taxon>Rhodococcus</taxon>
    </lineage>
</organism>
<reference evidence="2" key="1">
    <citation type="submission" date="2016-10" db="EMBL/GenBank/DDBJ databases">
        <authorList>
            <person name="Varghese N."/>
        </authorList>
    </citation>
    <scope>NUCLEOTIDE SEQUENCE [LARGE SCALE GENOMIC DNA]</scope>
    <source>
        <strain evidence="2">DSM 44719</strain>
    </source>
</reference>
<accession>A0A1H4SFC9</accession>
<dbReference type="RefSeq" id="WP_073360496.1">
    <property type="nucleotide sequence ID" value="NZ_FNTL01000004.1"/>
</dbReference>
<protein>
    <recommendedName>
        <fullName evidence="3">Short chain dehydrogenase</fullName>
    </recommendedName>
</protein>
<dbReference type="Proteomes" id="UP000183407">
    <property type="component" value="Unassembled WGS sequence"/>
</dbReference>
<dbReference type="EMBL" id="FNTL01000004">
    <property type="protein sequence ID" value="SEC42750.1"/>
    <property type="molecule type" value="Genomic_DNA"/>
</dbReference>
<sequence>MTNTTRSTRPATALVGLEGEHPAALATRLGLEAGSLANVADIDARHQTVILVRPPAPQPFSSTNDHDLEAVEATFFAFVHALQRATIAVRENREGESHHSIAILIPSDAALGTRDSVLPSMLVGAVLSFTRTMAIELKKDAITANSVLYGNLDDDAEASTISTLLETYRTATTLTGQETYTSSGPNLGRIKP</sequence>
<proteinExistence type="predicted"/>
<gene>
    <name evidence="1" type="ORF">SAMN04490220_1615</name>
</gene>